<feature type="domain" description="C2H2-type" evidence="2">
    <location>
        <begin position="2"/>
        <end position="29"/>
    </location>
</feature>
<dbReference type="InterPro" id="IPR036236">
    <property type="entry name" value="Znf_C2H2_sf"/>
</dbReference>
<accession>A0A2Z2HPG6</accession>
<dbReference type="GeneID" id="75725265"/>
<evidence type="ECO:0000313" key="3">
    <source>
        <dbReference type="EMBL" id="ARS64496.1"/>
    </source>
</evidence>
<dbReference type="RefSeq" id="WP_264080383.1">
    <property type="nucleotide sequence ID" value="NZ_CP021324.1"/>
</dbReference>
<dbReference type="AlphaFoldDB" id="A0A2Z2HPG6"/>
<dbReference type="KEGG" id="nct:NMSP_0877"/>
<gene>
    <name evidence="3" type="ORF">NMSP_0877</name>
</gene>
<protein>
    <recommendedName>
        <fullName evidence="2">C2H2-type domain-containing protein</fullName>
    </recommendedName>
</protein>
<evidence type="ECO:0000259" key="2">
    <source>
        <dbReference type="PROSITE" id="PS50157"/>
    </source>
</evidence>
<dbReference type="InterPro" id="IPR013087">
    <property type="entry name" value="Znf_C2H2_type"/>
</dbReference>
<evidence type="ECO:0000313" key="4">
    <source>
        <dbReference type="Proteomes" id="UP000249949"/>
    </source>
</evidence>
<name>A0A2Z2HPG6_9ARCH</name>
<proteinExistence type="predicted"/>
<dbReference type="PROSITE" id="PS50157">
    <property type="entry name" value="ZINC_FINGER_C2H2_2"/>
    <property type="match status" value="1"/>
</dbReference>
<sequence>MHQCYYCDQIFDSKEDLYEHSEVHSDSDRNKEIKDRQKKINQN</sequence>
<reference evidence="3 4" key="1">
    <citation type="journal article" date="2017" name="Environ. Microbiol.">
        <title>Genome and epigenome of a novel marine Thaumarchaeota strain suggest viral infection, phosphorothioation DNA modification and multiple restriction systems.</title>
        <authorList>
            <person name="Ahlgren N.A."/>
            <person name="Chen Y."/>
            <person name="Needham D.M."/>
            <person name="Parada A.E."/>
            <person name="Sachdeva R."/>
            <person name="Trinh V."/>
            <person name="Chen T."/>
            <person name="Fuhrman J.A."/>
        </authorList>
    </citation>
    <scope>NUCLEOTIDE SEQUENCE [LARGE SCALE GENOMIC DNA]</scope>
    <source>
        <strain evidence="3 4">SPOT01</strain>
    </source>
</reference>
<dbReference type="Gene3D" id="3.30.160.60">
    <property type="entry name" value="Classic Zinc Finger"/>
    <property type="match status" value="1"/>
</dbReference>
<dbReference type="EMBL" id="CP021324">
    <property type="protein sequence ID" value="ARS64496.1"/>
    <property type="molecule type" value="Genomic_DNA"/>
</dbReference>
<dbReference type="SUPFAM" id="SSF57667">
    <property type="entry name" value="beta-beta-alpha zinc fingers"/>
    <property type="match status" value="1"/>
</dbReference>
<keyword evidence="4" id="KW-1185">Reference proteome</keyword>
<feature type="region of interest" description="Disordered" evidence="1">
    <location>
        <begin position="20"/>
        <end position="43"/>
    </location>
</feature>
<feature type="compositionally biased region" description="Basic and acidic residues" evidence="1">
    <location>
        <begin position="20"/>
        <end position="35"/>
    </location>
</feature>
<evidence type="ECO:0000256" key="1">
    <source>
        <dbReference type="SAM" id="MobiDB-lite"/>
    </source>
</evidence>
<dbReference type="Proteomes" id="UP000249949">
    <property type="component" value="Chromosome"/>
</dbReference>
<dbReference type="PROSITE" id="PS00028">
    <property type="entry name" value="ZINC_FINGER_C2H2_1"/>
    <property type="match status" value="1"/>
</dbReference>
<organism evidence="3 4">
    <name type="scientific">Candidatus Nitrosomarinus catalinensis</name>
    <dbReference type="NCBI Taxonomy" id="1898749"/>
    <lineage>
        <taxon>Archaea</taxon>
        <taxon>Nitrososphaerota</taxon>
        <taxon>Nitrososphaeria</taxon>
        <taxon>Nitrosopumilales</taxon>
        <taxon>Nitrosopumilaceae</taxon>
        <taxon>Candidatus Nitrosomarinus</taxon>
    </lineage>
</organism>